<evidence type="ECO:0000313" key="14">
    <source>
        <dbReference type="Proteomes" id="UP000062255"/>
    </source>
</evidence>
<dbReference type="PROSITE" id="PS50850">
    <property type="entry name" value="MFS"/>
    <property type="match status" value="1"/>
</dbReference>
<keyword evidence="8 11" id="KW-0472">Membrane</keyword>
<dbReference type="PANTHER" id="PTHR43528">
    <property type="entry name" value="ALPHA-KETOGLUTARATE PERMEASE"/>
    <property type="match status" value="1"/>
</dbReference>
<comment type="function">
    <text evidence="9">May be a proton symporter involved in the uptake of osmolytes such as proline and glycine betaine.</text>
</comment>
<evidence type="ECO:0000256" key="1">
    <source>
        <dbReference type="ARBA" id="ARBA00004651"/>
    </source>
</evidence>
<feature type="transmembrane region" description="Helical" evidence="11">
    <location>
        <begin position="86"/>
        <end position="105"/>
    </location>
</feature>
<gene>
    <name evidence="13" type="ORF">AFA91_09665</name>
</gene>
<feature type="transmembrane region" description="Helical" evidence="11">
    <location>
        <begin position="152"/>
        <end position="175"/>
    </location>
</feature>
<keyword evidence="4" id="KW-1003">Cell membrane</keyword>
<evidence type="ECO:0000256" key="7">
    <source>
        <dbReference type="ARBA" id="ARBA00022989"/>
    </source>
</evidence>
<dbReference type="OrthoDB" id="8953821at2"/>
<accession>A0A0K0X417</accession>
<feature type="domain" description="Major facilitator superfamily (MFS) profile" evidence="12">
    <location>
        <begin position="15"/>
        <end position="426"/>
    </location>
</feature>
<comment type="similarity">
    <text evidence="2">Belongs to the major facilitator superfamily. Metabolite:H+ Symporter (MHS) family (TC 2.A.1.6) family.</text>
</comment>
<dbReference type="InterPro" id="IPR020846">
    <property type="entry name" value="MFS_dom"/>
</dbReference>
<feature type="transmembrane region" description="Helical" evidence="11">
    <location>
        <begin position="240"/>
        <end position="265"/>
    </location>
</feature>
<dbReference type="Gene3D" id="1.20.1250.20">
    <property type="entry name" value="MFS general substrate transporter like domains"/>
    <property type="match status" value="2"/>
</dbReference>
<dbReference type="InterPro" id="IPR011701">
    <property type="entry name" value="MFS"/>
</dbReference>
<evidence type="ECO:0000256" key="2">
    <source>
        <dbReference type="ARBA" id="ARBA00008240"/>
    </source>
</evidence>
<dbReference type="EMBL" id="CP012150">
    <property type="protein sequence ID" value="AKS32092.1"/>
    <property type="molecule type" value="Genomic_DNA"/>
</dbReference>
<reference evidence="13 14" key="1">
    <citation type="submission" date="2015-07" db="EMBL/GenBank/DDBJ databases">
        <title>Complete genome sequence of Mycobacterium goodii X7B, a facultative thermophilic biodesulfurizing bacterium.</title>
        <authorList>
            <person name="Yu B."/>
            <person name="Li F."/>
            <person name="Xu P."/>
        </authorList>
    </citation>
    <scope>NUCLEOTIDE SEQUENCE [LARGE SCALE GENOMIC DNA]</scope>
    <source>
        <strain evidence="13 14">X7B</strain>
    </source>
</reference>
<dbReference type="InterPro" id="IPR036259">
    <property type="entry name" value="MFS_trans_sf"/>
</dbReference>
<proteinExistence type="inferred from homology"/>
<feature type="transmembrane region" description="Helical" evidence="11">
    <location>
        <begin position="27"/>
        <end position="46"/>
    </location>
</feature>
<dbReference type="AlphaFoldDB" id="A0A0K0X417"/>
<dbReference type="PANTHER" id="PTHR43528:SF1">
    <property type="entry name" value="ALPHA-KETOGLUTARATE PERMEASE"/>
    <property type="match status" value="1"/>
</dbReference>
<dbReference type="STRING" id="134601.AFA91_09665"/>
<dbReference type="GO" id="GO:0015293">
    <property type="term" value="F:symporter activity"/>
    <property type="evidence" value="ECO:0007669"/>
    <property type="project" value="UniProtKB-KW"/>
</dbReference>
<dbReference type="InterPro" id="IPR005829">
    <property type="entry name" value="Sugar_transporter_CS"/>
</dbReference>
<evidence type="ECO:0000256" key="10">
    <source>
        <dbReference type="ARBA" id="ARBA00039918"/>
    </source>
</evidence>
<dbReference type="GO" id="GO:0005886">
    <property type="term" value="C:plasma membrane"/>
    <property type="evidence" value="ECO:0007669"/>
    <property type="project" value="UniProtKB-SubCell"/>
</dbReference>
<evidence type="ECO:0000256" key="11">
    <source>
        <dbReference type="SAM" id="Phobius"/>
    </source>
</evidence>
<sequence>MDTSERETPGTRRTAFAGALAGHAIEWYDYGVYGFLAVYIGSTFFTSDSGSTDLLKSLAVFALSFLVRPLGGLIFGPLADRAGRKVVLVLIIGLMSGSTFVVGLLPTYQTAGIAAPALLVLCRCLQGLSAGGEMGTATSFMAEYAGPGRRGWGTSLVVMGSVVGLLLGSLCANGLAVAIGSEAMSDWGWRLPFLLGGPLGIIALIIRSRVEETPEFAALQRAGDIAASPLREVISDRRPVVLVFLIVTLMNSYFYLVLTFTSTYFTQYLGFGAESRFALVSAAAVVAGIAMPLGGRYTDNHDRRRFLLIVGLLSIVSMLWFFAVAPRSTPGQLIVPLLALAVTFGLYTSSTFALVTDLVPARRRSTTIAIGYNLPVAIFGGTAPMVAAWLIERSGSASAPMYYFLVMGAMSIIGLLMLRHDDFVEPEVRVRAR</sequence>
<keyword evidence="6" id="KW-0769">Symport</keyword>
<feature type="transmembrane region" description="Helical" evidence="11">
    <location>
        <begin position="371"/>
        <end position="391"/>
    </location>
</feature>
<keyword evidence="3" id="KW-0813">Transport</keyword>
<feature type="transmembrane region" description="Helical" evidence="11">
    <location>
        <begin position="187"/>
        <end position="206"/>
    </location>
</feature>
<feature type="transmembrane region" description="Helical" evidence="11">
    <location>
        <begin position="337"/>
        <end position="359"/>
    </location>
</feature>
<comment type="subcellular location">
    <subcellularLocation>
        <location evidence="1">Cell membrane</location>
        <topology evidence="1">Multi-pass membrane protein</topology>
    </subcellularLocation>
</comment>
<dbReference type="KEGG" id="mgo:AFA91_09665"/>
<dbReference type="PROSITE" id="PS00217">
    <property type="entry name" value="SUGAR_TRANSPORT_2"/>
    <property type="match status" value="1"/>
</dbReference>
<feature type="transmembrane region" description="Helical" evidence="11">
    <location>
        <begin position="58"/>
        <end position="79"/>
    </location>
</feature>
<organism evidence="13 14">
    <name type="scientific">Mycolicibacterium goodii</name>
    <name type="common">Mycobacterium goodii</name>
    <dbReference type="NCBI Taxonomy" id="134601"/>
    <lineage>
        <taxon>Bacteria</taxon>
        <taxon>Bacillati</taxon>
        <taxon>Actinomycetota</taxon>
        <taxon>Actinomycetes</taxon>
        <taxon>Mycobacteriales</taxon>
        <taxon>Mycobacteriaceae</taxon>
        <taxon>Mycolicibacterium</taxon>
    </lineage>
</organism>
<dbReference type="FunFam" id="1.20.1250.20:FF:000001">
    <property type="entry name" value="Dicarboxylate MFS transporter"/>
    <property type="match status" value="1"/>
</dbReference>
<protein>
    <recommendedName>
        <fullName evidence="10">Putative proline/betaine transporter</fullName>
    </recommendedName>
</protein>
<dbReference type="RefSeq" id="WP_049744512.1">
    <property type="nucleotide sequence ID" value="NZ_CP012150.1"/>
</dbReference>
<name>A0A0K0X417_MYCGD</name>
<feature type="transmembrane region" description="Helical" evidence="11">
    <location>
        <begin position="397"/>
        <end position="418"/>
    </location>
</feature>
<dbReference type="InterPro" id="IPR051084">
    <property type="entry name" value="H+-coupled_symporters"/>
</dbReference>
<evidence type="ECO:0000256" key="4">
    <source>
        <dbReference type="ARBA" id="ARBA00022475"/>
    </source>
</evidence>
<evidence type="ECO:0000256" key="8">
    <source>
        <dbReference type="ARBA" id="ARBA00023136"/>
    </source>
</evidence>
<evidence type="ECO:0000256" key="6">
    <source>
        <dbReference type="ARBA" id="ARBA00022847"/>
    </source>
</evidence>
<keyword evidence="5 11" id="KW-0812">Transmembrane</keyword>
<evidence type="ECO:0000256" key="5">
    <source>
        <dbReference type="ARBA" id="ARBA00022692"/>
    </source>
</evidence>
<feature type="transmembrane region" description="Helical" evidence="11">
    <location>
        <begin position="306"/>
        <end position="325"/>
    </location>
</feature>
<feature type="transmembrane region" description="Helical" evidence="11">
    <location>
        <begin position="277"/>
        <end position="294"/>
    </location>
</feature>
<evidence type="ECO:0000256" key="3">
    <source>
        <dbReference type="ARBA" id="ARBA00022448"/>
    </source>
</evidence>
<evidence type="ECO:0000313" key="13">
    <source>
        <dbReference type="EMBL" id="AKS32092.1"/>
    </source>
</evidence>
<evidence type="ECO:0000256" key="9">
    <source>
        <dbReference type="ARBA" id="ARBA00037295"/>
    </source>
</evidence>
<feature type="transmembrane region" description="Helical" evidence="11">
    <location>
        <begin position="111"/>
        <end position="131"/>
    </location>
</feature>
<dbReference type="PATRIC" id="fig|134601.6.peg.2015"/>
<keyword evidence="7 11" id="KW-1133">Transmembrane helix</keyword>
<dbReference type="SUPFAM" id="SSF103473">
    <property type="entry name" value="MFS general substrate transporter"/>
    <property type="match status" value="1"/>
</dbReference>
<dbReference type="Proteomes" id="UP000062255">
    <property type="component" value="Chromosome"/>
</dbReference>
<dbReference type="Pfam" id="PF07690">
    <property type="entry name" value="MFS_1"/>
    <property type="match status" value="1"/>
</dbReference>
<evidence type="ECO:0000259" key="12">
    <source>
        <dbReference type="PROSITE" id="PS50850"/>
    </source>
</evidence>